<evidence type="ECO:0000256" key="1">
    <source>
        <dbReference type="SAM" id="Coils"/>
    </source>
</evidence>
<dbReference type="EMBL" id="LXQA010503364">
    <property type="protein sequence ID" value="MCI55892.1"/>
    <property type="molecule type" value="Genomic_DNA"/>
</dbReference>
<feature type="coiled-coil region" evidence="1">
    <location>
        <begin position="37"/>
        <end position="67"/>
    </location>
</feature>
<evidence type="ECO:0000256" key="2">
    <source>
        <dbReference type="SAM" id="MobiDB-lite"/>
    </source>
</evidence>
<protein>
    <submittedName>
        <fullName evidence="3">Uncharacterized protein</fullName>
    </submittedName>
</protein>
<keyword evidence="4" id="KW-1185">Reference proteome</keyword>
<feature type="non-terminal residue" evidence="3">
    <location>
        <position position="68"/>
    </location>
</feature>
<feature type="region of interest" description="Disordered" evidence="2">
    <location>
        <begin position="1"/>
        <end position="27"/>
    </location>
</feature>
<proteinExistence type="predicted"/>
<dbReference type="Proteomes" id="UP000265520">
    <property type="component" value="Unassembled WGS sequence"/>
</dbReference>
<name>A0A392T545_9FABA</name>
<keyword evidence="1" id="KW-0175">Coiled coil</keyword>
<evidence type="ECO:0000313" key="3">
    <source>
        <dbReference type="EMBL" id="MCI55892.1"/>
    </source>
</evidence>
<evidence type="ECO:0000313" key="4">
    <source>
        <dbReference type="Proteomes" id="UP000265520"/>
    </source>
</evidence>
<sequence>MALMASADSDIESEDEQEADSEQKEEVLSTFSKKQLIKALDETIEKFLEASEKLEILQSKYDAASEQE</sequence>
<comment type="caution">
    <text evidence="3">The sequence shown here is derived from an EMBL/GenBank/DDBJ whole genome shotgun (WGS) entry which is preliminary data.</text>
</comment>
<dbReference type="AlphaFoldDB" id="A0A392T545"/>
<feature type="compositionally biased region" description="Acidic residues" evidence="2">
    <location>
        <begin position="9"/>
        <end position="20"/>
    </location>
</feature>
<accession>A0A392T545</accession>
<organism evidence="3 4">
    <name type="scientific">Trifolium medium</name>
    <dbReference type="NCBI Taxonomy" id="97028"/>
    <lineage>
        <taxon>Eukaryota</taxon>
        <taxon>Viridiplantae</taxon>
        <taxon>Streptophyta</taxon>
        <taxon>Embryophyta</taxon>
        <taxon>Tracheophyta</taxon>
        <taxon>Spermatophyta</taxon>
        <taxon>Magnoliopsida</taxon>
        <taxon>eudicotyledons</taxon>
        <taxon>Gunneridae</taxon>
        <taxon>Pentapetalae</taxon>
        <taxon>rosids</taxon>
        <taxon>fabids</taxon>
        <taxon>Fabales</taxon>
        <taxon>Fabaceae</taxon>
        <taxon>Papilionoideae</taxon>
        <taxon>50 kb inversion clade</taxon>
        <taxon>NPAAA clade</taxon>
        <taxon>Hologalegina</taxon>
        <taxon>IRL clade</taxon>
        <taxon>Trifolieae</taxon>
        <taxon>Trifolium</taxon>
    </lineage>
</organism>
<reference evidence="3 4" key="1">
    <citation type="journal article" date="2018" name="Front. Plant Sci.">
        <title>Red Clover (Trifolium pratense) and Zigzag Clover (T. medium) - A Picture of Genomic Similarities and Differences.</title>
        <authorList>
            <person name="Dluhosova J."/>
            <person name="Istvanek J."/>
            <person name="Nedelnik J."/>
            <person name="Repkova J."/>
        </authorList>
    </citation>
    <scope>NUCLEOTIDE SEQUENCE [LARGE SCALE GENOMIC DNA]</scope>
    <source>
        <strain evidence="4">cv. 10/8</strain>
        <tissue evidence="3">Leaf</tissue>
    </source>
</reference>